<dbReference type="InterPro" id="IPR050654">
    <property type="entry name" value="AChE-related_enzymes"/>
</dbReference>
<keyword evidence="3" id="KW-0732">Signal</keyword>
<dbReference type="SUPFAM" id="SSF53474">
    <property type="entry name" value="alpha/beta-Hydrolases"/>
    <property type="match status" value="1"/>
</dbReference>
<evidence type="ECO:0000313" key="6">
    <source>
        <dbReference type="Proteomes" id="UP000184073"/>
    </source>
</evidence>
<feature type="domain" description="Carboxylesterase type B" evidence="4">
    <location>
        <begin position="28"/>
        <end position="364"/>
    </location>
</feature>
<dbReference type="EC" id="3.1.1.-" evidence="3"/>
<comment type="similarity">
    <text evidence="1 3">Belongs to the type-B carboxylesterase/lipase family.</text>
</comment>
<dbReference type="AlphaFoldDB" id="A0A1L9P4W1"/>
<reference evidence="6" key="1">
    <citation type="journal article" date="2017" name="Genome Biol.">
        <title>Comparative genomics reveals high biological diversity and specific adaptations in the industrially and medically important fungal genus Aspergillus.</title>
        <authorList>
            <person name="de Vries R.P."/>
            <person name="Riley R."/>
            <person name="Wiebenga A."/>
            <person name="Aguilar-Osorio G."/>
            <person name="Amillis S."/>
            <person name="Uchima C.A."/>
            <person name="Anderluh G."/>
            <person name="Asadollahi M."/>
            <person name="Askin M."/>
            <person name="Barry K."/>
            <person name="Battaglia E."/>
            <person name="Bayram O."/>
            <person name="Benocci T."/>
            <person name="Braus-Stromeyer S.A."/>
            <person name="Caldana C."/>
            <person name="Canovas D."/>
            <person name="Cerqueira G.C."/>
            <person name="Chen F."/>
            <person name="Chen W."/>
            <person name="Choi C."/>
            <person name="Clum A."/>
            <person name="Dos Santos R.A."/>
            <person name="Damasio A.R."/>
            <person name="Diallinas G."/>
            <person name="Emri T."/>
            <person name="Fekete E."/>
            <person name="Flipphi M."/>
            <person name="Freyberg S."/>
            <person name="Gallo A."/>
            <person name="Gournas C."/>
            <person name="Habgood R."/>
            <person name="Hainaut M."/>
            <person name="Harispe M.L."/>
            <person name="Henrissat B."/>
            <person name="Hilden K.S."/>
            <person name="Hope R."/>
            <person name="Hossain A."/>
            <person name="Karabika E."/>
            <person name="Karaffa L."/>
            <person name="Karanyi Z."/>
            <person name="Krasevec N."/>
            <person name="Kuo A."/>
            <person name="Kusch H."/>
            <person name="LaButti K."/>
            <person name="Lagendijk E.L."/>
            <person name="Lapidus A."/>
            <person name="Levasseur A."/>
            <person name="Lindquist E."/>
            <person name="Lipzen A."/>
            <person name="Logrieco A.F."/>
            <person name="MacCabe A."/>
            <person name="Maekelae M.R."/>
            <person name="Malavazi I."/>
            <person name="Melin P."/>
            <person name="Meyer V."/>
            <person name="Mielnichuk N."/>
            <person name="Miskei M."/>
            <person name="Molnar A.P."/>
            <person name="Mule G."/>
            <person name="Ngan C.Y."/>
            <person name="Orejas M."/>
            <person name="Orosz E."/>
            <person name="Ouedraogo J.P."/>
            <person name="Overkamp K.M."/>
            <person name="Park H.-S."/>
            <person name="Perrone G."/>
            <person name="Piumi F."/>
            <person name="Punt P.J."/>
            <person name="Ram A.F."/>
            <person name="Ramon A."/>
            <person name="Rauscher S."/>
            <person name="Record E."/>
            <person name="Riano-Pachon D.M."/>
            <person name="Robert V."/>
            <person name="Roehrig J."/>
            <person name="Ruller R."/>
            <person name="Salamov A."/>
            <person name="Salih N.S."/>
            <person name="Samson R.A."/>
            <person name="Sandor E."/>
            <person name="Sanguinetti M."/>
            <person name="Schuetze T."/>
            <person name="Sepcic K."/>
            <person name="Shelest E."/>
            <person name="Sherlock G."/>
            <person name="Sophianopoulou V."/>
            <person name="Squina F.M."/>
            <person name="Sun H."/>
            <person name="Susca A."/>
            <person name="Todd R.B."/>
            <person name="Tsang A."/>
            <person name="Unkles S.E."/>
            <person name="van de Wiele N."/>
            <person name="van Rossen-Uffink D."/>
            <person name="Oliveira J.V."/>
            <person name="Vesth T.C."/>
            <person name="Visser J."/>
            <person name="Yu J.-H."/>
            <person name="Zhou M."/>
            <person name="Andersen M.R."/>
            <person name="Archer D.B."/>
            <person name="Baker S.E."/>
            <person name="Benoit I."/>
            <person name="Brakhage A.A."/>
            <person name="Braus G.H."/>
            <person name="Fischer R."/>
            <person name="Frisvad J.C."/>
            <person name="Goldman G.H."/>
            <person name="Houbraken J."/>
            <person name="Oakley B."/>
            <person name="Pocsi I."/>
            <person name="Scazzocchio C."/>
            <person name="Seiboth B."/>
            <person name="vanKuyk P.A."/>
            <person name="Wortman J."/>
            <person name="Dyer P.S."/>
            <person name="Grigoriev I.V."/>
        </authorList>
    </citation>
    <scope>NUCLEOTIDE SEQUENCE [LARGE SCALE GENOMIC DNA]</scope>
    <source>
        <strain evidence="6">CBS 583.65</strain>
    </source>
</reference>
<evidence type="ECO:0000256" key="2">
    <source>
        <dbReference type="ARBA" id="ARBA00022801"/>
    </source>
</evidence>
<name>A0A1L9P4W1_ASPVE</name>
<evidence type="ECO:0000259" key="4">
    <source>
        <dbReference type="Pfam" id="PF00135"/>
    </source>
</evidence>
<dbReference type="InterPro" id="IPR002018">
    <property type="entry name" value="CarbesteraseB"/>
</dbReference>
<dbReference type="EMBL" id="KV878125">
    <property type="protein sequence ID" value="OJI96536.1"/>
    <property type="molecule type" value="Genomic_DNA"/>
</dbReference>
<evidence type="ECO:0000256" key="3">
    <source>
        <dbReference type="RuleBase" id="RU361235"/>
    </source>
</evidence>
<dbReference type="GO" id="GO:0052689">
    <property type="term" value="F:carboxylic ester hydrolase activity"/>
    <property type="evidence" value="ECO:0007669"/>
    <property type="project" value="TreeGrafter"/>
</dbReference>
<evidence type="ECO:0000256" key="1">
    <source>
        <dbReference type="ARBA" id="ARBA00005964"/>
    </source>
</evidence>
<evidence type="ECO:0000313" key="5">
    <source>
        <dbReference type="EMBL" id="OJI96536.1"/>
    </source>
</evidence>
<dbReference type="Gene3D" id="3.40.50.1820">
    <property type="entry name" value="alpha/beta hydrolase"/>
    <property type="match status" value="1"/>
</dbReference>
<gene>
    <name evidence="5" type="ORF">ASPVEDRAFT_23543</name>
</gene>
<protein>
    <recommendedName>
        <fullName evidence="3">Carboxylic ester hydrolase</fullName>
        <ecNumber evidence="3">3.1.1.-</ecNumber>
    </recommendedName>
</protein>
<dbReference type="PANTHER" id="PTHR43918">
    <property type="entry name" value="ACETYLCHOLINESTERASE"/>
    <property type="match status" value="1"/>
</dbReference>
<dbReference type="OrthoDB" id="408631at2759"/>
<dbReference type="InterPro" id="IPR019826">
    <property type="entry name" value="Carboxylesterase_B_AS"/>
</dbReference>
<sequence>MRLSIFVAAVVIAVGVIASPRRYNNSDLLVETTVGTVKGVVSEETDNVRIFRGIPYAEPPTGELRFRPPLKKARATKTIDAAEWGPACPQITYKEDNIYSLYFKGFAKPDDVPTAEDCLHVNIWAPRSKGRNEELKPVLIFIHGGGYNAGGNSFPYYDGGRLVQDNQDVISVSLNYRLNVFGFPSAAGLNGRQLNPGFMDQRLAIEWTRDNIQAFGGDPKRMLLFGESAGGGSVDSYTYAYAEDPIVSAVMPISGVTQSFGAPEMAPSNFTFVAQKLGCPLSKDEELACMQSKPWEDIEDVVNQYNETQNGGKALSFQPTVDDQNLFSDFAARLAAGRVAKVPVLIGNSDREGASLAANDLGPAVSETNKPSEQAISAVTNGVFNCPAANATAVRAQAGLPVWRYRYFGVFPNLNPFTWLGTWHSAILPTLFNTADRYGIENTPAQDEAAAYLQSILVSFARDPVHGLAEMGFPEYDPAGNNLVQLVKGCSWCRSMRAPAMMERVDKSLI</sequence>
<dbReference type="InterPro" id="IPR029058">
    <property type="entry name" value="AB_hydrolase_fold"/>
</dbReference>
<accession>A0A1L9P4W1</accession>
<keyword evidence="6" id="KW-1185">Reference proteome</keyword>
<organism evidence="5 6">
    <name type="scientific">Aspergillus versicolor CBS 583.65</name>
    <dbReference type="NCBI Taxonomy" id="1036611"/>
    <lineage>
        <taxon>Eukaryota</taxon>
        <taxon>Fungi</taxon>
        <taxon>Dikarya</taxon>
        <taxon>Ascomycota</taxon>
        <taxon>Pezizomycotina</taxon>
        <taxon>Eurotiomycetes</taxon>
        <taxon>Eurotiomycetidae</taxon>
        <taxon>Eurotiales</taxon>
        <taxon>Aspergillaceae</taxon>
        <taxon>Aspergillus</taxon>
        <taxon>Aspergillus subgen. Nidulantes</taxon>
    </lineage>
</organism>
<dbReference type="STRING" id="1036611.A0A1L9P4W1"/>
<dbReference type="Pfam" id="PF00135">
    <property type="entry name" value="COesterase"/>
    <property type="match status" value="1"/>
</dbReference>
<feature type="chain" id="PRO_5011812298" description="Carboxylic ester hydrolase" evidence="3">
    <location>
        <begin position="19"/>
        <end position="510"/>
    </location>
</feature>
<dbReference type="RefSeq" id="XP_040662299.1">
    <property type="nucleotide sequence ID" value="XM_040809558.1"/>
</dbReference>
<dbReference type="VEuPathDB" id="FungiDB:ASPVEDRAFT_23543"/>
<dbReference type="GeneID" id="63725069"/>
<feature type="signal peptide" evidence="3">
    <location>
        <begin position="1"/>
        <end position="18"/>
    </location>
</feature>
<keyword evidence="2 3" id="KW-0378">Hydrolase</keyword>
<dbReference type="PROSITE" id="PS00122">
    <property type="entry name" value="CARBOXYLESTERASE_B_1"/>
    <property type="match status" value="1"/>
</dbReference>
<dbReference type="PANTHER" id="PTHR43918:SF4">
    <property type="entry name" value="CARBOXYLIC ESTER HYDROLASE"/>
    <property type="match status" value="1"/>
</dbReference>
<dbReference type="Proteomes" id="UP000184073">
    <property type="component" value="Unassembled WGS sequence"/>
</dbReference>
<proteinExistence type="inferred from homology"/>